<evidence type="ECO:0000313" key="3">
    <source>
        <dbReference type="EMBL" id="TCZ68597.1"/>
    </source>
</evidence>
<gene>
    <name evidence="3" type="ORF">E0486_13825</name>
</gene>
<dbReference type="Gene3D" id="3.30.160.670">
    <property type="match status" value="1"/>
</dbReference>
<dbReference type="Pfam" id="PF13590">
    <property type="entry name" value="DUF4136"/>
    <property type="match status" value="1"/>
</dbReference>
<dbReference type="EMBL" id="SKFH01000026">
    <property type="protein sequence ID" value="TCZ68597.1"/>
    <property type="molecule type" value="Genomic_DNA"/>
</dbReference>
<evidence type="ECO:0000259" key="2">
    <source>
        <dbReference type="Pfam" id="PF13590"/>
    </source>
</evidence>
<feature type="domain" description="DUF4136" evidence="2">
    <location>
        <begin position="27"/>
        <end position="189"/>
    </location>
</feature>
<sequence>MKRLQTLGLLALSALFFAGCGSAAHVEKDPAANLSRYHSFAWVETRDARDTVKTPVSDLTERNIKAAVNSELQKEGWVENTARPDVLITYDVLVEKSVRENNNPVYSQPYTRYYYNPYSRRYIPVYYPSQFLGYDRTEEAVREATMTVRLVDAKTDKTVWQGWTTGDVNSRNLTSKEVQSAIRSIFRKFDVASR</sequence>
<dbReference type="OrthoDB" id="118896at2"/>
<name>A0A4V2WMF3_9BACT</name>
<keyword evidence="1" id="KW-0732">Signal</keyword>
<comment type="caution">
    <text evidence="3">The sequence shown here is derived from an EMBL/GenBank/DDBJ whole genome shotgun (WGS) entry which is preliminary data.</text>
</comment>
<evidence type="ECO:0000256" key="1">
    <source>
        <dbReference type="SAM" id="SignalP"/>
    </source>
</evidence>
<proteinExistence type="predicted"/>
<dbReference type="AlphaFoldDB" id="A0A4V2WMF3"/>
<feature type="chain" id="PRO_5020402721" evidence="1">
    <location>
        <begin position="24"/>
        <end position="194"/>
    </location>
</feature>
<reference evidence="3 4" key="1">
    <citation type="submission" date="2019-03" db="EMBL/GenBank/DDBJ databases">
        <authorList>
            <person name="Kim M.K.M."/>
        </authorList>
    </citation>
    <scope>NUCLEOTIDE SEQUENCE [LARGE SCALE GENOMIC DNA]</scope>
    <source>
        <strain evidence="3 4">17J68-15</strain>
    </source>
</reference>
<keyword evidence="4" id="KW-1185">Reference proteome</keyword>
<feature type="signal peptide" evidence="1">
    <location>
        <begin position="1"/>
        <end position="23"/>
    </location>
</feature>
<dbReference type="InterPro" id="IPR025411">
    <property type="entry name" value="DUF4136"/>
</dbReference>
<dbReference type="PROSITE" id="PS51257">
    <property type="entry name" value="PROKAR_LIPOPROTEIN"/>
    <property type="match status" value="1"/>
</dbReference>
<protein>
    <submittedName>
        <fullName evidence="3">DUF4136 domain-containing protein</fullName>
    </submittedName>
</protein>
<dbReference type="RefSeq" id="WP_131852785.1">
    <property type="nucleotide sequence ID" value="NZ_SKFH01000026.1"/>
</dbReference>
<accession>A0A4V2WMF3</accession>
<organism evidence="3 4">
    <name type="scientific">Flaviaesturariibacter aridisoli</name>
    <dbReference type="NCBI Taxonomy" id="2545761"/>
    <lineage>
        <taxon>Bacteria</taxon>
        <taxon>Pseudomonadati</taxon>
        <taxon>Bacteroidota</taxon>
        <taxon>Chitinophagia</taxon>
        <taxon>Chitinophagales</taxon>
        <taxon>Chitinophagaceae</taxon>
        <taxon>Flaviaestuariibacter</taxon>
    </lineage>
</organism>
<evidence type="ECO:0000313" key="4">
    <source>
        <dbReference type="Proteomes" id="UP000295164"/>
    </source>
</evidence>
<dbReference type="Proteomes" id="UP000295164">
    <property type="component" value="Unassembled WGS sequence"/>
</dbReference>